<name>A0ABX6F081_KLUMA</name>
<evidence type="ECO:0000256" key="3">
    <source>
        <dbReference type="SAM" id="MobiDB-lite"/>
    </source>
</evidence>
<organism evidence="4 5">
    <name type="scientific">Kluyveromyces marxianus</name>
    <name type="common">Yeast</name>
    <name type="synonym">Candida kefyr</name>
    <dbReference type="NCBI Taxonomy" id="4911"/>
    <lineage>
        <taxon>Eukaryota</taxon>
        <taxon>Fungi</taxon>
        <taxon>Dikarya</taxon>
        <taxon>Ascomycota</taxon>
        <taxon>Saccharomycotina</taxon>
        <taxon>Saccharomycetes</taxon>
        <taxon>Saccharomycetales</taxon>
        <taxon>Saccharomycetaceae</taxon>
        <taxon>Kluyveromyces</taxon>
    </lineage>
</organism>
<reference evidence="4 5" key="1">
    <citation type="submission" date="2016-03" db="EMBL/GenBank/DDBJ databases">
        <title>How can Kluyveromyces marxianus grow so fast - potential evolutionary course in Saccharomyces Complex revealed by comparative genomics.</title>
        <authorList>
            <person name="Mo W."/>
            <person name="Lu W."/>
            <person name="Yang X."/>
            <person name="Qi J."/>
            <person name="Lv H."/>
        </authorList>
    </citation>
    <scope>NUCLEOTIDE SEQUENCE [LARGE SCALE GENOMIC DNA]</scope>
    <source>
        <strain evidence="4 5">FIM1</strain>
    </source>
</reference>
<dbReference type="InterPro" id="IPR019398">
    <property type="entry name" value="Pre-rRNA_process_TSR2"/>
</dbReference>
<keyword evidence="2" id="KW-0698">rRNA processing</keyword>
<feature type="compositionally biased region" description="Acidic residues" evidence="3">
    <location>
        <begin position="154"/>
        <end position="170"/>
    </location>
</feature>
<dbReference type="EMBL" id="CP015058">
    <property type="protein sequence ID" value="QGN16559.1"/>
    <property type="molecule type" value="Genomic_DNA"/>
</dbReference>
<sequence length="211" mass="24265">MEVVTHIDESDFVEAVEGRNSLEFGDEKQQARFELGVSMMVYKWDALDIAVANQWGGPESEEKRDWITGVIVDLFKNEKVVDVQLIEETLVYAMFDEFETNVEDDSALHIAAGIISVYRECANEDYSTVERLFLNWNENKDKKQPRKIVVTGDSSDEEDEGEEGSDEDMDMCDHDHDHAHKHEPEETSEIPEPVVDEDGFELVQKKGKKRY</sequence>
<evidence type="ECO:0000256" key="1">
    <source>
        <dbReference type="ARBA" id="ARBA00006524"/>
    </source>
</evidence>
<feature type="region of interest" description="Disordered" evidence="3">
    <location>
        <begin position="144"/>
        <end position="211"/>
    </location>
</feature>
<proteinExistence type="inferred from homology"/>
<feature type="compositionally biased region" description="Acidic residues" evidence="3">
    <location>
        <begin position="186"/>
        <end position="200"/>
    </location>
</feature>
<dbReference type="Pfam" id="PF10273">
    <property type="entry name" value="WGG"/>
    <property type="match status" value="1"/>
</dbReference>
<accession>A0ABX6F081</accession>
<keyword evidence="5" id="KW-1185">Reference proteome</keyword>
<dbReference type="Proteomes" id="UP000422736">
    <property type="component" value="Chromosome 5"/>
</dbReference>
<evidence type="ECO:0000313" key="4">
    <source>
        <dbReference type="EMBL" id="QGN16559.1"/>
    </source>
</evidence>
<feature type="compositionally biased region" description="Basic and acidic residues" evidence="3">
    <location>
        <begin position="171"/>
        <end position="185"/>
    </location>
</feature>
<dbReference type="PANTHER" id="PTHR21250">
    <property type="entry name" value="PRE-RRNA-PROCESSING PROTEIN TSR2 HOMOLOG"/>
    <property type="match status" value="1"/>
</dbReference>
<gene>
    <name evidence="4" type="primary">TSR2</name>
    <name evidence="4" type="ORF">FIM1_3273</name>
</gene>
<evidence type="ECO:0000256" key="2">
    <source>
        <dbReference type="ARBA" id="ARBA00022552"/>
    </source>
</evidence>
<comment type="similarity">
    <text evidence="1">Belongs to the TSR2 family.</text>
</comment>
<protein>
    <submittedName>
        <fullName evidence="4">Pre-rRNA-processing protein TSR2</fullName>
    </submittedName>
</protein>
<evidence type="ECO:0000313" key="5">
    <source>
        <dbReference type="Proteomes" id="UP000422736"/>
    </source>
</evidence>